<evidence type="ECO:0000256" key="1">
    <source>
        <dbReference type="SAM" id="MobiDB-lite"/>
    </source>
</evidence>
<gene>
    <name evidence="3" type="ORF">QBC35DRAFT_456871</name>
</gene>
<comment type="caution">
    <text evidence="3">The sequence shown here is derived from an EMBL/GenBank/DDBJ whole genome shotgun (WGS) entry which is preliminary data.</text>
</comment>
<sequence>MSPFITPHSLLLFLLFSLQVVTTTAQWTQCTRDCIIEWCWPVCGSGKGADLPCTFDCHDDCKTGCDRCKAAKNCPEDINFVSLQLQSFVQRFNNTNLTDHHGDDIDDPALTGRPLATDYPQQNHQHHNHPAHLRGKNRPFKPTTTEAPVPPTPSEDPVAEKAGREWYHDQMNRLLDALLEDKIDSMTGRRFAGEIARGITPDWEAYGIGDPNEPRRWGENGETTATAQEEKEGPLDLLTTPEKQEEKMKPEQPTTTQPTDQEENPKEEEITIDVVPVRKLSDPNRQRLTTKRNTQQPRSLRGTPDWRVNREHRRLREKYLGVAEGMAR</sequence>
<feature type="chain" id="PRO_5043055212" evidence="2">
    <location>
        <begin position="26"/>
        <end position="328"/>
    </location>
</feature>
<keyword evidence="2" id="KW-0732">Signal</keyword>
<accession>A0AAN6WJ52</accession>
<protein>
    <submittedName>
        <fullName evidence="3">Uncharacterized protein</fullName>
    </submittedName>
</protein>
<dbReference type="Proteomes" id="UP001302126">
    <property type="component" value="Unassembled WGS sequence"/>
</dbReference>
<organism evidence="3 4">
    <name type="scientific">Podospora australis</name>
    <dbReference type="NCBI Taxonomy" id="1536484"/>
    <lineage>
        <taxon>Eukaryota</taxon>
        <taxon>Fungi</taxon>
        <taxon>Dikarya</taxon>
        <taxon>Ascomycota</taxon>
        <taxon>Pezizomycotina</taxon>
        <taxon>Sordariomycetes</taxon>
        <taxon>Sordariomycetidae</taxon>
        <taxon>Sordariales</taxon>
        <taxon>Podosporaceae</taxon>
        <taxon>Podospora</taxon>
    </lineage>
</organism>
<proteinExistence type="predicted"/>
<evidence type="ECO:0000313" key="3">
    <source>
        <dbReference type="EMBL" id="KAK4182865.1"/>
    </source>
</evidence>
<feature type="region of interest" description="Disordered" evidence="1">
    <location>
        <begin position="99"/>
        <end position="158"/>
    </location>
</feature>
<feature type="region of interest" description="Disordered" evidence="1">
    <location>
        <begin position="205"/>
        <end position="306"/>
    </location>
</feature>
<keyword evidence="4" id="KW-1185">Reference proteome</keyword>
<feature type="signal peptide" evidence="2">
    <location>
        <begin position="1"/>
        <end position="25"/>
    </location>
</feature>
<evidence type="ECO:0000256" key="2">
    <source>
        <dbReference type="SAM" id="SignalP"/>
    </source>
</evidence>
<dbReference type="AlphaFoldDB" id="A0AAN6WJ52"/>
<dbReference type="EMBL" id="MU864603">
    <property type="protein sequence ID" value="KAK4182865.1"/>
    <property type="molecule type" value="Genomic_DNA"/>
</dbReference>
<reference evidence="3" key="1">
    <citation type="journal article" date="2023" name="Mol. Phylogenet. Evol.">
        <title>Genome-scale phylogeny and comparative genomics of the fungal order Sordariales.</title>
        <authorList>
            <person name="Hensen N."/>
            <person name="Bonometti L."/>
            <person name="Westerberg I."/>
            <person name="Brannstrom I.O."/>
            <person name="Guillou S."/>
            <person name="Cros-Aarteil S."/>
            <person name="Calhoun S."/>
            <person name="Haridas S."/>
            <person name="Kuo A."/>
            <person name="Mondo S."/>
            <person name="Pangilinan J."/>
            <person name="Riley R."/>
            <person name="LaButti K."/>
            <person name="Andreopoulos B."/>
            <person name="Lipzen A."/>
            <person name="Chen C."/>
            <person name="Yan M."/>
            <person name="Daum C."/>
            <person name="Ng V."/>
            <person name="Clum A."/>
            <person name="Steindorff A."/>
            <person name="Ohm R.A."/>
            <person name="Martin F."/>
            <person name="Silar P."/>
            <person name="Natvig D.O."/>
            <person name="Lalanne C."/>
            <person name="Gautier V."/>
            <person name="Ament-Velasquez S.L."/>
            <person name="Kruys A."/>
            <person name="Hutchinson M.I."/>
            <person name="Powell A.J."/>
            <person name="Barry K."/>
            <person name="Miller A.N."/>
            <person name="Grigoriev I.V."/>
            <person name="Debuchy R."/>
            <person name="Gladieux P."/>
            <person name="Hiltunen Thoren M."/>
            <person name="Johannesson H."/>
        </authorList>
    </citation>
    <scope>NUCLEOTIDE SEQUENCE</scope>
    <source>
        <strain evidence="3">PSN309</strain>
    </source>
</reference>
<feature type="compositionally biased region" description="Basic residues" evidence="1">
    <location>
        <begin position="124"/>
        <end position="139"/>
    </location>
</feature>
<name>A0AAN6WJ52_9PEZI</name>
<reference evidence="3" key="2">
    <citation type="submission" date="2023-05" db="EMBL/GenBank/DDBJ databases">
        <authorList>
            <consortium name="Lawrence Berkeley National Laboratory"/>
            <person name="Steindorff A."/>
            <person name="Hensen N."/>
            <person name="Bonometti L."/>
            <person name="Westerberg I."/>
            <person name="Brannstrom I.O."/>
            <person name="Guillou S."/>
            <person name="Cros-Aarteil S."/>
            <person name="Calhoun S."/>
            <person name="Haridas S."/>
            <person name="Kuo A."/>
            <person name="Mondo S."/>
            <person name="Pangilinan J."/>
            <person name="Riley R."/>
            <person name="Labutti K."/>
            <person name="Andreopoulos B."/>
            <person name="Lipzen A."/>
            <person name="Chen C."/>
            <person name="Yanf M."/>
            <person name="Daum C."/>
            <person name="Ng V."/>
            <person name="Clum A."/>
            <person name="Ohm R."/>
            <person name="Martin F."/>
            <person name="Silar P."/>
            <person name="Natvig D."/>
            <person name="Lalanne C."/>
            <person name="Gautier V."/>
            <person name="Ament-Velasquez S.L."/>
            <person name="Kruys A."/>
            <person name="Hutchinson M.I."/>
            <person name="Powell A.J."/>
            <person name="Barry K."/>
            <person name="Miller A.N."/>
            <person name="Grigoriev I.V."/>
            <person name="Debuchy R."/>
            <person name="Gladieux P."/>
            <person name="Thoren M.H."/>
            <person name="Johannesson H."/>
        </authorList>
    </citation>
    <scope>NUCLEOTIDE SEQUENCE</scope>
    <source>
        <strain evidence="3">PSN309</strain>
    </source>
</reference>
<evidence type="ECO:0000313" key="4">
    <source>
        <dbReference type="Proteomes" id="UP001302126"/>
    </source>
</evidence>